<evidence type="ECO:0000256" key="2">
    <source>
        <dbReference type="ARBA" id="ARBA00022692"/>
    </source>
</evidence>
<feature type="transmembrane region" description="Helical" evidence="6">
    <location>
        <begin position="947"/>
        <end position="973"/>
    </location>
</feature>
<reference evidence="10" key="1">
    <citation type="submission" date="2025-08" db="UniProtKB">
        <authorList>
            <consortium name="RefSeq"/>
        </authorList>
    </citation>
    <scope>IDENTIFICATION</scope>
</reference>
<evidence type="ECO:0000256" key="4">
    <source>
        <dbReference type="ARBA" id="ARBA00023136"/>
    </source>
</evidence>
<dbReference type="Gene3D" id="1.20.1070.10">
    <property type="entry name" value="Rhodopsin 7-helix transmembrane proteins"/>
    <property type="match status" value="1"/>
</dbReference>
<dbReference type="Proteomes" id="UP001165740">
    <property type="component" value="Chromosome 7"/>
</dbReference>
<dbReference type="OrthoDB" id="10051649at2759"/>
<accession>A0A9W3AY68</accession>
<proteinExistence type="predicted"/>
<sequence>MPAFHNLKYILLFWTLSVTDMDMPTCLADGFSEEELQAGFIFTSRRIPRTLTHGGTTSAETVANRRLALAYQAHLCSWKCHRDNFTQSLPDTLRFPLFRISCVDCSCDKDCSKYGDCCGNFTRLQAQQHMYECVRINQDSGVYALKSCPDEIYSGRKKILKNSSKNSTHKVKDLNRTRTECLRCSNESASLISVGNKTYCNEHCLQCNERRSLLQSDMIWNSTRSNASLAKNTSLGSISRDKQDAPLKEGRDFIEHFRPDGAVVRECDIRSSNDAGPCDIHHVGTELSAEKKMTLEHFKTLCEIYDSPVIFGHFRFNNVFCFLCHINLPGQKISRLKINLSMLTDLSRAIRTVQGKSREAEKKKQEREQGVPVDAPCNGGYMRFKNKGECREILCDSRKRLSLDNDTLEWTCTPTDQCLVKGFNFVVAWHVLGHVASARDGDGQKTSEADDFSGFGGHSVTGSDGHGSSLPDEKRKINVEAIGEAEHYSEVNISMLSTENEHFVVNQAPSGAGTRLPNDDKDFKKSRYYDLAIISRRFVCANLAALNVTSFCVESCWQEVVNNENQTRNIMRCIPAFDCYANYSIYNQKSSILCECVQSHKLKHNISEPHTKGFLLQRTQLDRSTDKCKGKQPKINQQSAGKINSVNIENSNFVTSKIIIFADPTADINSLENNLISQYVGVKKFRGINISVNVELSLLAGTLNEHEFIEEMGSHFVKLTAIGACAHVKFNASEVNVIEDGKLIIIDLNITLQRYQYHLHHDNTVLVCVKTLDASFISGVPLKKEESSLLEDLEKILTRVSLSMSMICLVLTLVTYCAIPALRSMPGKNNMVLVISLIVAQTMLVVAYFTERGTLACTLVGVALHYSWLSTIFWMTVCSFHMFHVFVIHQATPSGNRSHRSYLTRYFLVVHAASSLVVLSVVVSSLVQSSGSSSGYGNWECYLDTTLLVALGFVLPLSVAVVTNIGLFTATVITIARLENVKKHTKREQHNVHVYLRLSALTGITWTLALLAAIPGLGVLRCASVLVNGSQGVFLFLSYICNRRAWTLWRNVFSKTRLGSSIRSSQNMTSTTST</sequence>
<feature type="transmembrane region" description="Helical" evidence="6">
    <location>
        <begin position="1023"/>
        <end position="1041"/>
    </location>
</feature>
<comment type="subcellular location">
    <subcellularLocation>
        <location evidence="1">Membrane</location>
        <topology evidence="1">Multi-pass membrane protein</topology>
    </subcellularLocation>
</comment>
<feature type="compositionally biased region" description="Basic and acidic residues" evidence="5">
    <location>
        <begin position="439"/>
        <end position="448"/>
    </location>
</feature>
<dbReference type="AlphaFoldDB" id="A0A9W3AY68"/>
<feature type="transmembrane region" description="Helical" evidence="6">
    <location>
        <begin position="831"/>
        <end position="850"/>
    </location>
</feature>
<keyword evidence="3 6" id="KW-1133">Transmembrane helix</keyword>
<keyword evidence="9" id="KW-1185">Reference proteome</keyword>
<evidence type="ECO:0000259" key="8">
    <source>
        <dbReference type="PROSITE" id="PS50261"/>
    </source>
</evidence>
<evidence type="ECO:0000256" key="7">
    <source>
        <dbReference type="SAM" id="SignalP"/>
    </source>
</evidence>
<evidence type="ECO:0000313" key="10">
    <source>
        <dbReference type="RefSeq" id="XP_055892158.1"/>
    </source>
</evidence>
<dbReference type="CDD" id="cd15039">
    <property type="entry name" value="7tmB3_Methuselah-like"/>
    <property type="match status" value="1"/>
</dbReference>
<gene>
    <name evidence="10" type="primary">LOC106070844</name>
</gene>
<keyword evidence="7" id="KW-0732">Signal</keyword>
<keyword evidence="4 6" id="KW-0472">Membrane</keyword>
<dbReference type="InterPro" id="IPR000832">
    <property type="entry name" value="GPCR_2_secretin-like"/>
</dbReference>
<feature type="domain" description="G-protein coupled receptors family 2 profile 2" evidence="8">
    <location>
        <begin position="794"/>
        <end position="1043"/>
    </location>
</feature>
<name>A0A9W3AY68_BIOGL</name>
<feature type="transmembrane region" description="Helical" evidence="6">
    <location>
        <begin position="906"/>
        <end position="927"/>
    </location>
</feature>
<feature type="region of interest" description="Disordered" evidence="5">
    <location>
        <begin position="439"/>
        <end position="472"/>
    </location>
</feature>
<dbReference type="GO" id="GO:0016020">
    <property type="term" value="C:membrane"/>
    <property type="evidence" value="ECO:0007669"/>
    <property type="project" value="UniProtKB-SubCell"/>
</dbReference>
<dbReference type="InterPro" id="IPR017981">
    <property type="entry name" value="GPCR_2-like_7TM"/>
</dbReference>
<dbReference type="PROSITE" id="PS50261">
    <property type="entry name" value="G_PROTEIN_RECEP_F2_4"/>
    <property type="match status" value="1"/>
</dbReference>
<feature type="signal peptide" evidence="7">
    <location>
        <begin position="1"/>
        <end position="28"/>
    </location>
</feature>
<evidence type="ECO:0000256" key="3">
    <source>
        <dbReference type="ARBA" id="ARBA00022989"/>
    </source>
</evidence>
<evidence type="ECO:0000313" key="9">
    <source>
        <dbReference type="Proteomes" id="UP001165740"/>
    </source>
</evidence>
<dbReference type="GeneID" id="106070844"/>
<dbReference type="PANTHER" id="PTHR45902">
    <property type="entry name" value="LATROPHILIN RECEPTOR-LIKE PROTEIN A"/>
    <property type="match status" value="1"/>
</dbReference>
<protein>
    <submittedName>
        <fullName evidence="10">Uncharacterized protein LOC106070844</fullName>
    </submittedName>
</protein>
<evidence type="ECO:0000256" key="5">
    <source>
        <dbReference type="SAM" id="MobiDB-lite"/>
    </source>
</evidence>
<evidence type="ECO:0000256" key="1">
    <source>
        <dbReference type="ARBA" id="ARBA00004141"/>
    </source>
</evidence>
<dbReference type="Pfam" id="PF00002">
    <property type="entry name" value="7tm_2"/>
    <property type="match status" value="1"/>
</dbReference>
<dbReference type="PANTHER" id="PTHR45902:SF3">
    <property type="entry name" value="G-PROTEIN COUPLED RECEPTORS FAMILY 2 PROFILE 2 DOMAIN-CONTAINING PROTEIN"/>
    <property type="match status" value="1"/>
</dbReference>
<dbReference type="InterPro" id="IPR053231">
    <property type="entry name" value="GPCR_LN-TM7"/>
</dbReference>
<evidence type="ECO:0000256" key="6">
    <source>
        <dbReference type="SAM" id="Phobius"/>
    </source>
</evidence>
<feature type="transmembrane region" description="Helical" evidence="6">
    <location>
        <begin position="862"/>
        <end position="886"/>
    </location>
</feature>
<feature type="transmembrane region" description="Helical" evidence="6">
    <location>
        <begin position="994"/>
        <end position="1017"/>
    </location>
</feature>
<dbReference type="OMA" id="NISEPHT"/>
<feature type="chain" id="PRO_5040968074" evidence="7">
    <location>
        <begin position="29"/>
        <end position="1074"/>
    </location>
</feature>
<dbReference type="GO" id="GO:0004930">
    <property type="term" value="F:G protein-coupled receptor activity"/>
    <property type="evidence" value="ECO:0007669"/>
    <property type="project" value="InterPro"/>
</dbReference>
<feature type="transmembrane region" description="Helical" evidence="6">
    <location>
        <begin position="796"/>
        <end position="819"/>
    </location>
</feature>
<dbReference type="RefSeq" id="XP_055892158.1">
    <property type="nucleotide sequence ID" value="XM_056036183.1"/>
</dbReference>
<organism evidence="9 10">
    <name type="scientific">Biomphalaria glabrata</name>
    <name type="common">Bloodfluke planorb</name>
    <name type="synonym">Freshwater snail</name>
    <dbReference type="NCBI Taxonomy" id="6526"/>
    <lineage>
        <taxon>Eukaryota</taxon>
        <taxon>Metazoa</taxon>
        <taxon>Spiralia</taxon>
        <taxon>Lophotrochozoa</taxon>
        <taxon>Mollusca</taxon>
        <taxon>Gastropoda</taxon>
        <taxon>Heterobranchia</taxon>
        <taxon>Euthyneura</taxon>
        <taxon>Panpulmonata</taxon>
        <taxon>Hygrophila</taxon>
        <taxon>Lymnaeoidea</taxon>
        <taxon>Planorbidae</taxon>
        <taxon>Biomphalaria</taxon>
    </lineage>
</organism>
<keyword evidence="2 6" id="KW-0812">Transmembrane</keyword>
<dbReference type="GO" id="GO:0007166">
    <property type="term" value="P:cell surface receptor signaling pathway"/>
    <property type="evidence" value="ECO:0007669"/>
    <property type="project" value="InterPro"/>
</dbReference>